<dbReference type="Proteomes" id="UP001054837">
    <property type="component" value="Unassembled WGS sequence"/>
</dbReference>
<name>A0AAV4Q984_9ARAC</name>
<evidence type="ECO:0000313" key="1">
    <source>
        <dbReference type="EMBL" id="GIY05959.1"/>
    </source>
</evidence>
<reference evidence="1 2" key="1">
    <citation type="submission" date="2021-06" db="EMBL/GenBank/DDBJ databases">
        <title>Caerostris darwini draft genome.</title>
        <authorList>
            <person name="Kono N."/>
            <person name="Arakawa K."/>
        </authorList>
    </citation>
    <scope>NUCLEOTIDE SEQUENCE [LARGE SCALE GENOMIC DNA]</scope>
</reference>
<organism evidence="1 2">
    <name type="scientific">Caerostris darwini</name>
    <dbReference type="NCBI Taxonomy" id="1538125"/>
    <lineage>
        <taxon>Eukaryota</taxon>
        <taxon>Metazoa</taxon>
        <taxon>Ecdysozoa</taxon>
        <taxon>Arthropoda</taxon>
        <taxon>Chelicerata</taxon>
        <taxon>Arachnida</taxon>
        <taxon>Araneae</taxon>
        <taxon>Araneomorphae</taxon>
        <taxon>Entelegynae</taxon>
        <taxon>Araneoidea</taxon>
        <taxon>Araneidae</taxon>
        <taxon>Caerostris</taxon>
    </lineage>
</organism>
<gene>
    <name evidence="1" type="ORF">CDAR_297051</name>
</gene>
<comment type="caution">
    <text evidence="1">The sequence shown here is derived from an EMBL/GenBank/DDBJ whole genome shotgun (WGS) entry which is preliminary data.</text>
</comment>
<evidence type="ECO:0008006" key="3">
    <source>
        <dbReference type="Google" id="ProtNLM"/>
    </source>
</evidence>
<dbReference type="EMBL" id="BPLQ01004155">
    <property type="protein sequence ID" value="GIY05959.1"/>
    <property type="molecule type" value="Genomic_DNA"/>
</dbReference>
<proteinExistence type="predicted"/>
<dbReference type="AlphaFoldDB" id="A0AAV4Q984"/>
<sequence>MSYTPPHLFPRSNNVNAFSYKDLETRLSENMGTVAGASVQFWKIWQWKEEIYKDALEGGRRWRGIVVLESPPSLDLEISGSDYFREPSVTVLGEAQIGEFSILAFECFNSPGTRGFRPLVDNATDST</sequence>
<accession>A0AAV4Q984</accession>
<keyword evidence="2" id="KW-1185">Reference proteome</keyword>
<protein>
    <recommendedName>
        <fullName evidence="3">4'-phosphopantetheinyl transferase domain-containing protein</fullName>
    </recommendedName>
</protein>
<evidence type="ECO:0000313" key="2">
    <source>
        <dbReference type="Proteomes" id="UP001054837"/>
    </source>
</evidence>